<dbReference type="PANTHER" id="PTHR10751">
    <property type="entry name" value="GUANYLATE BINDING PROTEIN"/>
    <property type="match status" value="1"/>
</dbReference>
<proteinExistence type="inferred from homology"/>
<accession>A0A9N9S9Y5</accession>
<dbReference type="GO" id="GO:0003924">
    <property type="term" value="F:GTPase activity"/>
    <property type="evidence" value="ECO:0007669"/>
    <property type="project" value="InterPro"/>
</dbReference>
<keyword evidence="2" id="KW-0378">Hydrolase</keyword>
<evidence type="ECO:0000256" key="6">
    <source>
        <dbReference type="SAM" id="MobiDB-lite"/>
    </source>
</evidence>
<dbReference type="InterPro" id="IPR027417">
    <property type="entry name" value="P-loop_NTPase"/>
</dbReference>
<dbReference type="AlphaFoldDB" id="A0A9N9S9Y5"/>
<keyword evidence="5" id="KW-0175">Coiled coil</keyword>
<keyword evidence="9" id="KW-1185">Reference proteome</keyword>
<dbReference type="OrthoDB" id="7788754at2759"/>
<reference evidence="8" key="1">
    <citation type="submission" date="2022-01" db="EMBL/GenBank/DDBJ databases">
        <authorList>
            <person name="King R."/>
        </authorList>
    </citation>
    <scope>NUCLEOTIDE SEQUENCE</scope>
</reference>
<evidence type="ECO:0000256" key="5">
    <source>
        <dbReference type="SAM" id="Coils"/>
    </source>
</evidence>
<evidence type="ECO:0000256" key="3">
    <source>
        <dbReference type="ARBA" id="ARBA00023134"/>
    </source>
</evidence>
<dbReference type="PROSITE" id="PS51715">
    <property type="entry name" value="G_GB1_RHD3"/>
    <property type="match status" value="1"/>
</dbReference>
<feature type="compositionally biased region" description="Polar residues" evidence="6">
    <location>
        <begin position="603"/>
        <end position="617"/>
    </location>
</feature>
<dbReference type="InterPro" id="IPR030386">
    <property type="entry name" value="G_GB1_RHD3_dom"/>
</dbReference>
<dbReference type="Gene3D" id="1.20.58.420">
    <property type="entry name" value="AHSP"/>
    <property type="match status" value="1"/>
</dbReference>
<gene>
    <name evidence="8" type="ORF">CHIRRI_LOCUS14597</name>
</gene>
<keyword evidence="1" id="KW-0547">Nucleotide-binding</keyword>
<evidence type="ECO:0000256" key="1">
    <source>
        <dbReference type="ARBA" id="ARBA00022741"/>
    </source>
</evidence>
<dbReference type="Proteomes" id="UP001153620">
    <property type="component" value="Chromosome 4"/>
</dbReference>
<feature type="coiled-coil region" evidence="5">
    <location>
        <begin position="423"/>
        <end position="561"/>
    </location>
</feature>
<feature type="compositionally biased region" description="Low complexity" evidence="6">
    <location>
        <begin position="588"/>
        <end position="600"/>
    </location>
</feature>
<name>A0A9N9S9Y5_9DIPT</name>
<evidence type="ECO:0000256" key="4">
    <source>
        <dbReference type="PROSITE-ProRule" id="PRU01052"/>
    </source>
</evidence>
<dbReference type="InterPro" id="IPR015894">
    <property type="entry name" value="Guanylate-bd_N"/>
</dbReference>
<evidence type="ECO:0000259" key="7">
    <source>
        <dbReference type="PROSITE" id="PS51715"/>
    </source>
</evidence>
<organism evidence="8 9">
    <name type="scientific">Chironomus riparius</name>
    <dbReference type="NCBI Taxonomy" id="315576"/>
    <lineage>
        <taxon>Eukaryota</taxon>
        <taxon>Metazoa</taxon>
        <taxon>Ecdysozoa</taxon>
        <taxon>Arthropoda</taxon>
        <taxon>Hexapoda</taxon>
        <taxon>Insecta</taxon>
        <taxon>Pterygota</taxon>
        <taxon>Neoptera</taxon>
        <taxon>Endopterygota</taxon>
        <taxon>Diptera</taxon>
        <taxon>Nematocera</taxon>
        <taxon>Chironomoidea</taxon>
        <taxon>Chironomidae</taxon>
        <taxon>Chironominae</taxon>
        <taxon>Chironomus</taxon>
    </lineage>
</organism>
<dbReference type="SUPFAM" id="SSF48340">
    <property type="entry name" value="Interferon-induced guanylate-binding protein 1 (GBP1), C-terminal domain"/>
    <property type="match status" value="1"/>
</dbReference>
<dbReference type="InterPro" id="IPR036543">
    <property type="entry name" value="Guanylate-bd_C_sf"/>
</dbReference>
<dbReference type="SUPFAM" id="SSF52540">
    <property type="entry name" value="P-loop containing nucleoside triphosphate hydrolases"/>
    <property type="match status" value="1"/>
</dbReference>
<evidence type="ECO:0000313" key="8">
    <source>
        <dbReference type="EMBL" id="CAG9811790.1"/>
    </source>
</evidence>
<dbReference type="Pfam" id="PF02263">
    <property type="entry name" value="GBP"/>
    <property type="match status" value="2"/>
</dbReference>
<dbReference type="EMBL" id="OU895880">
    <property type="protein sequence ID" value="CAG9811790.1"/>
    <property type="molecule type" value="Genomic_DNA"/>
</dbReference>
<keyword evidence="3" id="KW-0342">GTP-binding</keyword>
<dbReference type="GO" id="GO:0005525">
    <property type="term" value="F:GTP binding"/>
    <property type="evidence" value="ECO:0007669"/>
    <property type="project" value="UniProtKB-KW"/>
</dbReference>
<reference evidence="8" key="2">
    <citation type="submission" date="2022-10" db="EMBL/GenBank/DDBJ databases">
        <authorList>
            <consortium name="ENA_rothamsted_submissions"/>
            <consortium name="culmorum"/>
            <person name="King R."/>
        </authorList>
    </citation>
    <scope>NUCLEOTIDE SEQUENCE</scope>
</reference>
<feature type="compositionally biased region" description="Basic and acidic residues" evidence="6">
    <location>
        <begin position="651"/>
        <end position="663"/>
    </location>
</feature>
<evidence type="ECO:0000313" key="9">
    <source>
        <dbReference type="Proteomes" id="UP001153620"/>
    </source>
</evidence>
<feature type="compositionally biased region" description="Polar residues" evidence="6">
    <location>
        <begin position="664"/>
        <end position="673"/>
    </location>
</feature>
<sequence length="1151" mass="133070">MSSHEHPHGRPENVLGFTEDSKVFIHDAPLKDMFLHPDVKHRKIVAFSIIGAYRKGKSFFLNYCLRYLYAHYPSIKYPNNPVSDPDNWLGKEDEPLVGFTWKSGSSRVTTGIDMWNDIFLHKDEISGEEIGIILMDTHGLFDNETSGLDNSRIFTLGTLISSIQVLNLSGVIQDDQLQYIQFATECAKFTFTQNQDSTGKCFQNLIFLIRDWANPDEFDYGIEGGKKYLDHFQKTMRTQKMDLQYICDSIYNSFENITCSLLPHPGKIVSTGKNGLTEYDGSWSKMDEEFQDELKALISHILNPQQLGIKKVDGCVLTGEEYLNFIQVQFEVFQTDEALQAQTVYDSTIKKEMEKLIRSCLEQYKDLGHKGKGLVNTEDDLEALHRKCKSEALKTFDDSKKLGGPEDFTKFRMLLKKRVEKTYEEIKTQIINERIAIEEAKEKLRLEMEQKQRIEVERIEREKKAAEERLEVEKQKAKEKLELEEKLKEQEIAKLNEQAEQERKALEEQKERQKQEKEETIKTIEDEVEAKRIQIENAKKIKEAEEEERKKEEKLEIAAIKLTDEVLPEVPEPNYPKLDEKPQKPEISNIQNNSSSSNERNNFKPSLNSSSVGHTSNKFLNEGKFEITDSIKDSNQPGSSTSSSSHQPNTFKHDTQESTRTDQKQMFPTSSGFVGDQQLSCTAQNQQKATPKHLYKSTVVAATAPLEYGEPKNVINFQGSGTPTIDTNELAKMFEHPNVRDRKIAVIVASGNNKQERSFFLDACLKFLYFYYESIKHNRTEFRNFDHWNAPENNFDTGFLSYYRKHHEVAGVIIWNDVFVHEDDIAVVVMDFHGIFEKETNPYESSKLFIFASLISSLQVLNLSHSDPKKYLKNLKYASEFGQFSNSGGPQNFFQNIHFILRDSTWFGIENGKKYFDDLFHTRLYGKSDLNPVRELIRNSFDDYDCTIYFKLPINIIPNDNLLHPSNILLKKINGEFVTAIDYFEYLQLYIKSFRTYGLPSPQTIFQNNNGKQIVNSSYNHFIKYVITHKDRIGDENILHNFGKEDTISYLKSLCRGKGIDYSSFIETINKKINALFQLYLTQTPENLQIVERECRKAMKSGTEDTTLLPKEHTADYSFYETNVNWSDLCQNIQLRAERNSSGFSIDCRIS</sequence>
<evidence type="ECO:0000256" key="2">
    <source>
        <dbReference type="ARBA" id="ARBA00022801"/>
    </source>
</evidence>
<feature type="region of interest" description="Disordered" evidence="6">
    <location>
        <begin position="629"/>
        <end position="673"/>
    </location>
</feature>
<dbReference type="Gene3D" id="3.40.50.300">
    <property type="entry name" value="P-loop containing nucleotide triphosphate hydrolases"/>
    <property type="match status" value="2"/>
</dbReference>
<feature type="domain" description="GB1/RHD3-type G" evidence="7">
    <location>
        <begin position="41"/>
        <end position="306"/>
    </location>
</feature>
<protein>
    <recommendedName>
        <fullName evidence="7">GB1/RHD3-type G domain-containing protein</fullName>
    </recommendedName>
</protein>
<feature type="region of interest" description="Disordered" evidence="6">
    <location>
        <begin position="568"/>
        <end position="617"/>
    </location>
</feature>
<comment type="similarity">
    <text evidence="4">Belongs to the TRAFAC class dynamin-like GTPase superfamily. GB1/RHD3 GTPase family.</text>
</comment>